<evidence type="ECO:0000259" key="5">
    <source>
        <dbReference type="PROSITE" id="PS50995"/>
    </source>
</evidence>
<dbReference type="SMART" id="SM00347">
    <property type="entry name" value="HTH_MARR"/>
    <property type="match status" value="1"/>
</dbReference>
<feature type="domain" description="HTH marR-type" evidence="5">
    <location>
        <begin position="22"/>
        <end position="154"/>
    </location>
</feature>
<evidence type="ECO:0000256" key="2">
    <source>
        <dbReference type="ARBA" id="ARBA00023125"/>
    </source>
</evidence>
<dbReference type="CDD" id="cd00090">
    <property type="entry name" value="HTH_ARSR"/>
    <property type="match status" value="1"/>
</dbReference>
<dbReference type="InterPro" id="IPR036390">
    <property type="entry name" value="WH_DNA-bd_sf"/>
</dbReference>
<dbReference type="InterPro" id="IPR039422">
    <property type="entry name" value="MarR/SlyA-like"/>
</dbReference>
<feature type="compositionally biased region" description="Pro residues" evidence="4">
    <location>
        <begin position="167"/>
        <end position="196"/>
    </location>
</feature>
<evidence type="ECO:0000256" key="4">
    <source>
        <dbReference type="SAM" id="MobiDB-lite"/>
    </source>
</evidence>
<dbReference type="InterPro" id="IPR000835">
    <property type="entry name" value="HTH_MarR-typ"/>
</dbReference>
<feature type="region of interest" description="Disordered" evidence="4">
    <location>
        <begin position="159"/>
        <end position="196"/>
    </location>
</feature>
<dbReference type="PROSITE" id="PS01117">
    <property type="entry name" value="HTH_MARR_1"/>
    <property type="match status" value="1"/>
</dbReference>
<proteinExistence type="predicted"/>
<dbReference type="InterPro" id="IPR036388">
    <property type="entry name" value="WH-like_DNA-bd_sf"/>
</dbReference>
<dbReference type="RefSeq" id="WP_171109068.1">
    <property type="nucleotide sequence ID" value="NZ_BMPT01000012.1"/>
</dbReference>
<evidence type="ECO:0000256" key="3">
    <source>
        <dbReference type="ARBA" id="ARBA00023163"/>
    </source>
</evidence>
<accession>A0A8H9GL67</accession>
<dbReference type="PROSITE" id="PS50995">
    <property type="entry name" value="HTH_MARR_2"/>
    <property type="match status" value="1"/>
</dbReference>
<reference evidence="6" key="1">
    <citation type="journal article" date="2014" name="Int. J. Syst. Evol. Microbiol.">
        <title>Complete genome sequence of Corynebacterium casei LMG S-19264T (=DSM 44701T), isolated from a smear-ripened cheese.</title>
        <authorList>
            <consortium name="US DOE Joint Genome Institute (JGI-PGF)"/>
            <person name="Walter F."/>
            <person name="Albersmeier A."/>
            <person name="Kalinowski J."/>
            <person name="Ruckert C."/>
        </authorList>
    </citation>
    <scope>NUCLEOTIDE SEQUENCE</scope>
    <source>
        <strain evidence="6">JCM 3051</strain>
    </source>
</reference>
<keyword evidence="2" id="KW-0238">DNA-binding</keyword>
<dbReference type="InterPro" id="IPR011991">
    <property type="entry name" value="ArsR-like_HTH"/>
</dbReference>
<dbReference type="PANTHER" id="PTHR33164:SF43">
    <property type="entry name" value="HTH-TYPE TRANSCRIPTIONAL REPRESSOR YETL"/>
    <property type="match status" value="1"/>
</dbReference>
<sequence>MPRPQVPDPDSEPRTGPVAGRTGPLSLAVVALARAHRALAAELFRELGLHPGQELILMYLWEHGPQRQTDLAAYVGTDSAAMTRTVQRLERSGFVRRRPGTDDRRVTLVEPTPASQALRPRVADAWARLEAATAGALEAADLAAATGLLRTLERNVTEAALWATGPTPRPPAPSAPGRTPGPGPQEPPPGPTDRAP</sequence>
<name>A0A8H9GL67_9MICO</name>
<dbReference type="Pfam" id="PF01047">
    <property type="entry name" value="MarR"/>
    <property type="match status" value="1"/>
</dbReference>
<gene>
    <name evidence="6" type="ORF">GCM10010102_29130</name>
</gene>
<keyword evidence="1" id="KW-0805">Transcription regulation</keyword>
<dbReference type="AlphaFoldDB" id="A0A8H9GL67"/>
<evidence type="ECO:0000256" key="1">
    <source>
        <dbReference type="ARBA" id="ARBA00023015"/>
    </source>
</evidence>
<comment type="caution">
    <text evidence="6">The sequence shown here is derived from an EMBL/GenBank/DDBJ whole genome shotgun (WGS) entry which is preliminary data.</text>
</comment>
<dbReference type="Proteomes" id="UP000655589">
    <property type="component" value="Unassembled WGS sequence"/>
</dbReference>
<evidence type="ECO:0000313" key="6">
    <source>
        <dbReference type="EMBL" id="GGM31899.1"/>
    </source>
</evidence>
<dbReference type="GO" id="GO:0006950">
    <property type="term" value="P:response to stress"/>
    <property type="evidence" value="ECO:0007669"/>
    <property type="project" value="TreeGrafter"/>
</dbReference>
<keyword evidence="7" id="KW-1185">Reference proteome</keyword>
<keyword evidence="3" id="KW-0804">Transcription</keyword>
<dbReference type="EMBL" id="BMPT01000012">
    <property type="protein sequence ID" value="GGM31899.1"/>
    <property type="molecule type" value="Genomic_DNA"/>
</dbReference>
<protein>
    <recommendedName>
        <fullName evidence="5">HTH marR-type domain-containing protein</fullName>
    </recommendedName>
</protein>
<dbReference type="PANTHER" id="PTHR33164">
    <property type="entry name" value="TRANSCRIPTIONAL REGULATOR, MARR FAMILY"/>
    <property type="match status" value="1"/>
</dbReference>
<dbReference type="PRINTS" id="PR00598">
    <property type="entry name" value="HTHMARR"/>
</dbReference>
<dbReference type="GO" id="GO:0003700">
    <property type="term" value="F:DNA-binding transcription factor activity"/>
    <property type="evidence" value="ECO:0007669"/>
    <property type="project" value="InterPro"/>
</dbReference>
<reference evidence="6" key="2">
    <citation type="submission" date="2020-09" db="EMBL/GenBank/DDBJ databases">
        <authorList>
            <person name="Sun Q."/>
            <person name="Ohkuma M."/>
        </authorList>
    </citation>
    <scope>NUCLEOTIDE SEQUENCE</scope>
    <source>
        <strain evidence="6">JCM 3051</strain>
    </source>
</reference>
<organism evidence="6 7">
    <name type="scientific">Promicromonospora citrea</name>
    <dbReference type="NCBI Taxonomy" id="43677"/>
    <lineage>
        <taxon>Bacteria</taxon>
        <taxon>Bacillati</taxon>
        <taxon>Actinomycetota</taxon>
        <taxon>Actinomycetes</taxon>
        <taxon>Micrococcales</taxon>
        <taxon>Promicromonosporaceae</taxon>
        <taxon>Promicromonospora</taxon>
    </lineage>
</organism>
<dbReference type="Gene3D" id="1.10.10.10">
    <property type="entry name" value="Winged helix-like DNA-binding domain superfamily/Winged helix DNA-binding domain"/>
    <property type="match status" value="1"/>
</dbReference>
<feature type="region of interest" description="Disordered" evidence="4">
    <location>
        <begin position="1"/>
        <end position="22"/>
    </location>
</feature>
<evidence type="ECO:0000313" key="7">
    <source>
        <dbReference type="Proteomes" id="UP000655589"/>
    </source>
</evidence>
<dbReference type="SUPFAM" id="SSF46785">
    <property type="entry name" value="Winged helix' DNA-binding domain"/>
    <property type="match status" value="1"/>
</dbReference>
<dbReference type="GO" id="GO:0003677">
    <property type="term" value="F:DNA binding"/>
    <property type="evidence" value="ECO:0007669"/>
    <property type="project" value="UniProtKB-KW"/>
</dbReference>
<dbReference type="InterPro" id="IPR023187">
    <property type="entry name" value="Tscrpt_reg_MarR-type_CS"/>
</dbReference>